<dbReference type="RefSeq" id="WP_149391450.1">
    <property type="nucleotide sequence ID" value="NZ_SMRS01000007.1"/>
</dbReference>
<sequence length="59" mass="6380">MSIGFYATLAGDRLDLANQNAYAADSWRNRAEELEQALDTPMSLTVNGNAMRLTCGSAL</sequence>
<evidence type="ECO:0000313" key="1">
    <source>
        <dbReference type="EMBL" id="KAA0874218.1"/>
    </source>
</evidence>
<evidence type="ECO:0000313" key="2">
    <source>
        <dbReference type="Proteomes" id="UP000325302"/>
    </source>
</evidence>
<proteinExistence type="predicted"/>
<dbReference type="AlphaFoldDB" id="A0A5A9W290"/>
<protein>
    <submittedName>
        <fullName evidence="1">Uncharacterized protein</fullName>
    </submittedName>
</protein>
<organism evidence="1 2">
    <name type="scientific">Nitrincola tapanii</name>
    <dbReference type="NCBI Taxonomy" id="1708751"/>
    <lineage>
        <taxon>Bacteria</taxon>
        <taxon>Pseudomonadati</taxon>
        <taxon>Pseudomonadota</taxon>
        <taxon>Gammaproteobacteria</taxon>
        <taxon>Oceanospirillales</taxon>
        <taxon>Oceanospirillaceae</taxon>
        <taxon>Nitrincola</taxon>
    </lineage>
</organism>
<reference evidence="1 2" key="1">
    <citation type="submission" date="2019-03" db="EMBL/GenBank/DDBJ databases">
        <title>Nitrincola sp. nov. isolated from an Indian soda lake.</title>
        <authorList>
            <person name="Joshi A."/>
            <person name="Thite S.V."/>
            <person name="Joseph N."/>
            <person name="Dhotre D."/>
            <person name="Moorthy M."/>
            <person name="Shouche Y.S."/>
        </authorList>
    </citation>
    <scope>NUCLEOTIDE SEQUENCE [LARGE SCALE GENOMIC DNA]</scope>
    <source>
        <strain evidence="1 2">MEB193</strain>
    </source>
</reference>
<dbReference type="Proteomes" id="UP000325302">
    <property type="component" value="Unassembled WGS sequence"/>
</dbReference>
<dbReference type="EMBL" id="SMRS01000007">
    <property type="protein sequence ID" value="KAA0874218.1"/>
    <property type="molecule type" value="Genomic_DNA"/>
</dbReference>
<keyword evidence="2" id="KW-1185">Reference proteome</keyword>
<gene>
    <name evidence="1" type="ORF">E1H14_10630</name>
</gene>
<name>A0A5A9W290_9GAMM</name>
<accession>A0A5A9W290</accession>
<comment type="caution">
    <text evidence="1">The sequence shown here is derived from an EMBL/GenBank/DDBJ whole genome shotgun (WGS) entry which is preliminary data.</text>
</comment>